<dbReference type="NCBIfam" id="TIGR02396">
    <property type="entry name" value="diverge_rpsU"/>
    <property type="match status" value="1"/>
</dbReference>
<name>A0A4V3RZ94_9PROT</name>
<protein>
    <submittedName>
        <fullName evidence="3">COQ9 family protein</fullName>
    </submittedName>
</protein>
<keyword evidence="4" id="KW-1185">Reference proteome</keyword>
<dbReference type="Pfam" id="PF08511">
    <property type="entry name" value="COQ9"/>
    <property type="match status" value="1"/>
</dbReference>
<dbReference type="AlphaFoldDB" id="A0A4V3RZ94"/>
<dbReference type="Proteomes" id="UP000305451">
    <property type="component" value="Unassembled WGS sequence"/>
</dbReference>
<dbReference type="InterPro" id="IPR013718">
    <property type="entry name" value="COQ9_C"/>
</dbReference>
<dbReference type="GO" id="GO:0006744">
    <property type="term" value="P:ubiquinone biosynthetic process"/>
    <property type="evidence" value="ECO:0007669"/>
    <property type="project" value="InterPro"/>
</dbReference>
<evidence type="ECO:0000259" key="2">
    <source>
        <dbReference type="Pfam" id="PF08511"/>
    </source>
</evidence>
<reference evidence="3 4" key="1">
    <citation type="journal article" date="2013" name="Int. J. Syst. Evol. Microbiol.">
        <title>Marinicauda pacifica gen. nov., sp. nov., a prosthecate alphaproteobacterium of the family Hyphomonadaceae isolated from deep seawater.</title>
        <authorList>
            <person name="Zhang X.Y."/>
            <person name="Li G.W."/>
            <person name="Wang C.S."/>
            <person name="Zhang Y.J."/>
            <person name="Xu X.W."/>
            <person name="Li H."/>
            <person name="Liu A."/>
            <person name="Liu C."/>
            <person name="Xie B.B."/>
            <person name="Qin Q.L."/>
            <person name="Xu Z."/>
            <person name="Chen X.L."/>
            <person name="Zhou B.C."/>
            <person name="Zhang Y.Z."/>
        </authorList>
    </citation>
    <scope>NUCLEOTIDE SEQUENCE [LARGE SCALE GENOMIC DNA]</scope>
    <source>
        <strain evidence="3 4">P-1 km-3</strain>
    </source>
</reference>
<dbReference type="GO" id="GO:0008289">
    <property type="term" value="F:lipid binding"/>
    <property type="evidence" value="ECO:0007669"/>
    <property type="project" value="InterPro"/>
</dbReference>
<organism evidence="3 4">
    <name type="scientific">Marinicauda pacifica</name>
    <dbReference type="NCBI Taxonomy" id="1133559"/>
    <lineage>
        <taxon>Bacteria</taxon>
        <taxon>Pseudomonadati</taxon>
        <taxon>Pseudomonadota</taxon>
        <taxon>Alphaproteobacteria</taxon>
        <taxon>Maricaulales</taxon>
        <taxon>Maricaulaceae</taxon>
        <taxon>Marinicauda</taxon>
    </lineage>
</organism>
<gene>
    <name evidence="3" type="ORF">E5162_08155</name>
</gene>
<dbReference type="InterPro" id="IPR012762">
    <property type="entry name" value="Ubiq_biosynth_COQ9"/>
</dbReference>
<evidence type="ECO:0000313" key="3">
    <source>
        <dbReference type="EMBL" id="TGY93389.1"/>
    </source>
</evidence>
<accession>A0A4V3RZ94</accession>
<evidence type="ECO:0000313" key="4">
    <source>
        <dbReference type="Proteomes" id="UP000305451"/>
    </source>
</evidence>
<evidence type="ECO:0000256" key="1">
    <source>
        <dbReference type="SAM" id="MobiDB-lite"/>
    </source>
</evidence>
<dbReference type="OrthoDB" id="7201143at2"/>
<comment type="caution">
    <text evidence="3">The sequence shown here is derived from an EMBL/GenBank/DDBJ whole genome shotgun (WGS) entry which is preliminary data.</text>
</comment>
<feature type="domain" description="COQ9 C-terminal" evidence="2">
    <location>
        <begin position="135"/>
        <end position="204"/>
    </location>
</feature>
<proteinExistence type="predicted"/>
<dbReference type="Gene3D" id="1.10.357.10">
    <property type="entry name" value="Tetracycline Repressor, domain 2"/>
    <property type="match status" value="1"/>
</dbReference>
<feature type="region of interest" description="Disordered" evidence="1">
    <location>
        <begin position="1"/>
        <end position="21"/>
    </location>
</feature>
<sequence>MPPPAEDRSEDSSGAQEERFPRAAAARRALLEAAIPEAAFEGWNEATLARAGEIAGLSPGEIELYCPGGVLDLLETWSRQGDAAARAQIEAEGPPNRIRDKVTRAVMIRLEQYEGEEDAAVRARARLLLPDALDRGARLLWATSDTIWRAIGDTSTDGNFYSKRAILSGVYASTLAIWLDEHDPEKPKTRAFLDRRISNVMQIEKVKAQWRKTTSGLPDLTALAARLRYGPGRRS</sequence>
<dbReference type="EMBL" id="SRXV01000002">
    <property type="protein sequence ID" value="TGY93389.1"/>
    <property type="molecule type" value="Genomic_DNA"/>
</dbReference>